<evidence type="ECO:0000256" key="1">
    <source>
        <dbReference type="SAM" id="MobiDB-lite"/>
    </source>
</evidence>
<evidence type="ECO:0000313" key="2">
    <source>
        <dbReference type="EMBL" id="KAK9663675.1"/>
    </source>
</evidence>
<gene>
    <name evidence="3" type="ORF">RND81_13G093000</name>
    <name evidence="2" type="ORF">RND81_O220500</name>
</gene>
<feature type="compositionally biased region" description="Basic and acidic residues" evidence="1">
    <location>
        <begin position="93"/>
        <end position="103"/>
    </location>
</feature>
<name>A0AAW1GYG5_SAPOF</name>
<reference evidence="3 4" key="1">
    <citation type="submission" date="2024-03" db="EMBL/GenBank/DDBJ databases">
        <title>WGS assembly of Saponaria officinalis var. Norfolk2.</title>
        <authorList>
            <person name="Jenkins J."/>
            <person name="Shu S."/>
            <person name="Grimwood J."/>
            <person name="Barry K."/>
            <person name="Goodstein D."/>
            <person name="Schmutz J."/>
            <person name="Leebens-Mack J."/>
            <person name="Osbourn A."/>
        </authorList>
    </citation>
    <scope>NUCLEOTIDE SEQUENCE [LARGE SCALE GENOMIC DNA]</scope>
    <source>
        <strain evidence="4">cv. Norfolk2</strain>
        <strain evidence="3">JIC</strain>
        <tissue evidence="3">Leaf</tissue>
    </source>
</reference>
<dbReference type="PANTHER" id="PTHR33595:SF7">
    <property type="entry name" value="OS12G0242500 PROTEIN"/>
    <property type="match status" value="1"/>
</dbReference>
<comment type="caution">
    <text evidence="3">The sequence shown here is derived from an EMBL/GenBank/DDBJ whole genome shotgun (WGS) entry which is preliminary data.</text>
</comment>
<protein>
    <submittedName>
        <fullName evidence="3">Uncharacterized protein</fullName>
    </submittedName>
</protein>
<dbReference type="EMBL" id="JBDFQZ010000013">
    <property type="protein sequence ID" value="KAK9668872.1"/>
    <property type="molecule type" value="Genomic_DNA"/>
</dbReference>
<dbReference type="EMBL" id="JBDFQZ010000015">
    <property type="protein sequence ID" value="KAK9663675.1"/>
    <property type="molecule type" value="Genomic_DNA"/>
</dbReference>
<dbReference type="PANTHER" id="PTHR33595">
    <property type="entry name" value="VON WILLEBRAND FACTOR A DOMAIN PROTEIN"/>
    <property type="match status" value="1"/>
</dbReference>
<proteinExistence type="predicted"/>
<dbReference type="Proteomes" id="UP001443914">
    <property type="component" value="Unassembled WGS sequence"/>
</dbReference>
<evidence type="ECO:0000313" key="3">
    <source>
        <dbReference type="EMBL" id="KAK9668872.1"/>
    </source>
</evidence>
<organism evidence="3 4">
    <name type="scientific">Saponaria officinalis</name>
    <name type="common">Common soapwort</name>
    <name type="synonym">Lychnis saponaria</name>
    <dbReference type="NCBI Taxonomy" id="3572"/>
    <lineage>
        <taxon>Eukaryota</taxon>
        <taxon>Viridiplantae</taxon>
        <taxon>Streptophyta</taxon>
        <taxon>Embryophyta</taxon>
        <taxon>Tracheophyta</taxon>
        <taxon>Spermatophyta</taxon>
        <taxon>Magnoliopsida</taxon>
        <taxon>eudicotyledons</taxon>
        <taxon>Gunneridae</taxon>
        <taxon>Pentapetalae</taxon>
        <taxon>Caryophyllales</taxon>
        <taxon>Caryophyllaceae</taxon>
        <taxon>Caryophylleae</taxon>
        <taxon>Saponaria</taxon>
    </lineage>
</organism>
<accession>A0AAW1GYG5</accession>
<dbReference type="AlphaFoldDB" id="A0AAW1GYG5"/>
<keyword evidence="4" id="KW-1185">Reference proteome</keyword>
<evidence type="ECO:0000313" key="4">
    <source>
        <dbReference type="Proteomes" id="UP001443914"/>
    </source>
</evidence>
<sequence>MDGNGECCIANWGDDTNKMDMIMLKFRPIAPKPVGPNVGVGPTLGGSDISQSGGCHAKMAGRGRRKTGTTTNRINKGRKRKSNSPDNQTAEIVPDHHHHDDYHQGGGGVTLLALFPEAPDLSPAN</sequence>
<feature type="region of interest" description="Disordered" evidence="1">
    <location>
        <begin position="30"/>
        <end position="109"/>
    </location>
</feature>